<evidence type="ECO:0000256" key="2">
    <source>
        <dbReference type="ARBA" id="ARBA00022692"/>
    </source>
</evidence>
<dbReference type="RefSeq" id="WP_066091889.1">
    <property type="nucleotide sequence ID" value="NZ_CP126114.1"/>
</dbReference>
<dbReference type="Proteomes" id="UP001178288">
    <property type="component" value="Chromosome"/>
</dbReference>
<feature type="transmembrane region" description="Helical" evidence="5">
    <location>
        <begin position="448"/>
        <end position="466"/>
    </location>
</feature>
<feature type="transmembrane region" description="Helical" evidence="5">
    <location>
        <begin position="257"/>
        <end position="277"/>
    </location>
</feature>
<feature type="transmembrane region" description="Helical" evidence="5">
    <location>
        <begin position="106"/>
        <end position="136"/>
    </location>
</feature>
<dbReference type="InterPro" id="IPR051533">
    <property type="entry name" value="WaaL-like"/>
</dbReference>
<organism evidence="7 8">
    <name type="scientific">Neobacillus novalis</name>
    <dbReference type="NCBI Taxonomy" id="220687"/>
    <lineage>
        <taxon>Bacteria</taxon>
        <taxon>Bacillati</taxon>
        <taxon>Bacillota</taxon>
        <taxon>Bacilli</taxon>
        <taxon>Bacillales</taxon>
        <taxon>Bacillaceae</taxon>
        <taxon>Neobacillus</taxon>
    </lineage>
</organism>
<feature type="transmembrane region" description="Helical" evidence="5">
    <location>
        <begin position="68"/>
        <end position="86"/>
    </location>
</feature>
<keyword evidence="3 5" id="KW-1133">Transmembrane helix</keyword>
<evidence type="ECO:0000256" key="4">
    <source>
        <dbReference type="ARBA" id="ARBA00023136"/>
    </source>
</evidence>
<feature type="transmembrane region" description="Helical" evidence="5">
    <location>
        <begin position="156"/>
        <end position="173"/>
    </location>
</feature>
<evidence type="ECO:0000256" key="5">
    <source>
        <dbReference type="SAM" id="Phobius"/>
    </source>
</evidence>
<dbReference type="EMBL" id="CP126114">
    <property type="protein sequence ID" value="WHY85443.1"/>
    <property type="molecule type" value="Genomic_DNA"/>
</dbReference>
<name>A0AA95MRT5_9BACI</name>
<keyword evidence="7" id="KW-0436">Ligase</keyword>
<comment type="subcellular location">
    <subcellularLocation>
        <location evidence="1">Membrane</location>
        <topology evidence="1">Multi-pass membrane protein</topology>
    </subcellularLocation>
</comment>
<feature type="transmembrane region" description="Helical" evidence="5">
    <location>
        <begin position="210"/>
        <end position="227"/>
    </location>
</feature>
<feature type="transmembrane region" description="Helical" evidence="5">
    <location>
        <begin position="411"/>
        <end position="436"/>
    </location>
</feature>
<feature type="transmembrane region" description="Helical" evidence="5">
    <location>
        <begin position="234"/>
        <end position="251"/>
    </location>
</feature>
<sequence>MKLLRSNLLILLIGILAAAAGTLTGNSKAAMIISLFIAIISFTKKETGVLFLLILIPIRPFLITMNPGFKILGDAIIGLLLIRTFFDYRKDLKKLLTFHPFEWAFFAFAIIGVVSALLTGVSLQAIVFQLRAYYLFYLLFYIVKRMNFSADFIRKMSYTAFFVGVILSLQGIVEKISNKTMLMPQEWTEWWLSPTNQIRVYGLLKGPNELSLYLLITFFITLYLLKGIHGKTRYFIYAGLSLMGATILLTYSRGTMLTLLVFLLVYIVLNLNWSIVFGRKWSFTFNRKWRPFVAIVVVAALSYGLFLGVNQAADQYYNQYLSVESGHQKKEKDKESEGSKRFKEAFTEETLGQSSSNGRIFRVKKSIEILKDHSIIGTGFATFGGAATITYSSPIYKDYGIKKNLYSDNQYVLILTETGILGMLAIAIIGYFLLVATWKNRKEFYGPLLVYFFVALIVGGTVYNILENNSFMMMYFILLGFVFQKQQIKKGPDSSF</sequence>
<dbReference type="Pfam" id="PF04932">
    <property type="entry name" value="Wzy_C"/>
    <property type="match status" value="1"/>
</dbReference>
<reference evidence="7" key="1">
    <citation type="submission" date="2023-05" db="EMBL/GenBank/DDBJ databases">
        <title>Comparative genomics of Bacillaceae isolates and their secondary metabolite potential.</title>
        <authorList>
            <person name="Song L."/>
            <person name="Nielsen L.J."/>
            <person name="Mohite O."/>
            <person name="Xu X."/>
            <person name="Weber T."/>
            <person name="Kovacs A.T."/>
        </authorList>
    </citation>
    <scope>NUCLEOTIDE SEQUENCE</scope>
    <source>
        <strain evidence="7">XLM17</strain>
    </source>
</reference>
<evidence type="ECO:0000256" key="3">
    <source>
        <dbReference type="ARBA" id="ARBA00022989"/>
    </source>
</evidence>
<dbReference type="GO" id="GO:0016874">
    <property type="term" value="F:ligase activity"/>
    <property type="evidence" value="ECO:0007669"/>
    <property type="project" value="UniProtKB-KW"/>
</dbReference>
<keyword evidence="8" id="KW-1185">Reference proteome</keyword>
<dbReference type="KEGG" id="nnv:QNH39_22965"/>
<protein>
    <submittedName>
        <fullName evidence="7">O-antigen ligase family protein</fullName>
    </submittedName>
</protein>
<feature type="transmembrane region" description="Helical" evidence="5">
    <location>
        <begin position="289"/>
        <end position="309"/>
    </location>
</feature>
<evidence type="ECO:0000313" key="7">
    <source>
        <dbReference type="EMBL" id="WHY85443.1"/>
    </source>
</evidence>
<keyword evidence="2 5" id="KW-0812">Transmembrane</keyword>
<proteinExistence type="predicted"/>
<gene>
    <name evidence="7" type="ORF">QNH39_22965</name>
</gene>
<evidence type="ECO:0000256" key="1">
    <source>
        <dbReference type="ARBA" id="ARBA00004141"/>
    </source>
</evidence>
<dbReference type="PANTHER" id="PTHR37422">
    <property type="entry name" value="TEICHURONIC ACID BIOSYNTHESIS PROTEIN TUAE"/>
    <property type="match status" value="1"/>
</dbReference>
<evidence type="ECO:0000259" key="6">
    <source>
        <dbReference type="Pfam" id="PF04932"/>
    </source>
</evidence>
<dbReference type="AlphaFoldDB" id="A0AA95MRT5"/>
<accession>A0AA95MRT5</accession>
<keyword evidence="4 5" id="KW-0472">Membrane</keyword>
<evidence type="ECO:0000313" key="8">
    <source>
        <dbReference type="Proteomes" id="UP001178288"/>
    </source>
</evidence>
<dbReference type="GO" id="GO:0016020">
    <property type="term" value="C:membrane"/>
    <property type="evidence" value="ECO:0007669"/>
    <property type="project" value="UniProtKB-SubCell"/>
</dbReference>
<dbReference type="InterPro" id="IPR007016">
    <property type="entry name" value="O-antigen_ligase-rel_domated"/>
</dbReference>
<feature type="domain" description="O-antigen ligase-related" evidence="6">
    <location>
        <begin position="239"/>
        <end position="426"/>
    </location>
</feature>
<dbReference type="PANTHER" id="PTHR37422:SF13">
    <property type="entry name" value="LIPOPOLYSACCHARIDE BIOSYNTHESIS PROTEIN PA4999-RELATED"/>
    <property type="match status" value="1"/>
</dbReference>